<feature type="compositionally biased region" description="Acidic residues" evidence="1">
    <location>
        <begin position="217"/>
        <end position="236"/>
    </location>
</feature>
<feature type="region of interest" description="Disordered" evidence="1">
    <location>
        <begin position="209"/>
        <end position="236"/>
    </location>
</feature>
<proteinExistence type="predicted"/>
<keyword evidence="3" id="KW-1185">Reference proteome</keyword>
<evidence type="ECO:0000256" key="1">
    <source>
        <dbReference type="SAM" id="MobiDB-lite"/>
    </source>
</evidence>
<dbReference type="Pfam" id="PF09485">
    <property type="entry name" value="CRISPR_Cse2"/>
    <property type="match status" value="1"/>
</dbReference>
<name>A0ABP4RR43_9ACTN</name>
<comment type="caution">
    <text evidence="2">The sequence shown here is derived from an EMBL/GenBank/DDBJ whole genome shotgun (WGS) entry which is preliminary data.</text>
</comment>
<protein>
    <recommendedName>
        <fullName evidence="4">Type I-E CRISPR-associated protein Cse2/CasB</fullName>
    </recommendedName>
</protein>
<dbReference type="RefSeq" id="WP_344480505.1">
    <property type="nucleotide sequence ID" value="NZ_BAAAQF010000002.1"/>
</dbReference>
<reference evidence="3" key="1">
    <citation type="journal article" date="2019" name="Int. J. Syst. Evol. Microbiol.">
        <title>The Global Catalogue of Microorganisms (GCM) 10K type strain sequencing project: providing services to taxonomists for standard genome sequencing and annotation.</title>
        <authorList>
            <consortium name="The Broad Institute Genomics Platform"/>
            <consortium name="The Broad Institute Genome Sequencing Center for Infectious Disease"/>
            <person name="Wu L."/>
            <person name="Ma J."/>
        </authorList>
    </citation>
    <scope>NUCLEOTIDE SEQUENCE [LARGE SCALE GENOMIC DNA]</scope>
    <source>
        <strain evidence="3">JCM 16001</strain>
    </source>
</reference>
<accession>A0ABP4RR43</accession>
<dbReference type="InterPro" id="IPR038287">
    <property type="entry name" value="Cse2_sf"/>
</dbReference>
<evidence type="ECO:0008006" key="4">
    <source>
        <dbReference type="Google" id="ProtNLM"/>
    </source>
</evidence>
<dbReference type="InterPro" id="IPR013382">
    <property type="entry name" value="CRISPR-assoc_prot_Cse2"/>
</dbReference>
<gene>
    <name evidence="2" type="ORF">GCM10009830_01440</name>
</gene>
<sequence length="236" mass="25842">MVDPPSTPSPPIRRPLRTRTVSEFGRHVSGVVGRLQAGYLEKRPNSISSLARLRNSVNFAPGAAKSAEAIWLPSELLGAEYVRPDEPSHTETALHTAVTLFAVHQQSQAERMHRSGVTFAAAVQRLALGSSNEDTVHRRFAAIGSAVDYSELVYHARGLVTQLRGEKIGFDYGLFADDLCTFQSRTSPASGLSGAEYVRALWGREYWRARPKPNGSDDPDTAETADADDAYNDEQE</sequence>
<organism evidence="2 3">
    <name type="scientific">Glycomyces endophyticus</name>
    <dbReference type="NCBI Taxonomy" id="480996"/>
    <lineage>
        <taxon>Bacteria</taxon>
        <taxon>Bacillati</taxon>
        <taxon>Actinomycetota</taxon>
        <taxon>Actinomycetes</taxon>
        <taxon>Glycomycetales</taxon>
        <taxon>Glycomycetaceae</taxon>
        <taxon>Glycomyces</taxon>
    </lineage>
</organism>
<evidence type="ECO:0000313" key="2">
    <source>
        <dbReference type="EMBL" id="GAA1660122.1"/>
    </source>
</evidence>
<dbReference type="Gene3D" id="1.10.520.40">
    <property type="entry name" value="CRISPR-associated protein Cse2"/>
    <property type="match status" value="1"/>
</dbReference>
<dbReference type="CDD" id="cd09731">
    <property type="entry name" value="Cse2_I-E"/>
    <property type="match status" value="1"/>
</dbReference>
<dbReference type="NCBIfam" id="TIGR02548">
    <property type="entry name" value="casB_cse2"/>
    <property type="match status" value="1"/>
</dbReference>
<dbReference type="Proteomes" id="UP001499851">
    <property type="component" value="Unassembled WGS sequence"/>
</dbReference>
<dbReference type="EMBL" id="BAAAQF010000002">
    <property type="protein sequence ID" value="GAA1660122.1"/>
    <property type="molecule type" value="Genomic_DNA"/>
</dbReference>
<evidence type="ECO:0000313" key="3">
    <source>
        <dbReference type="Proteomes" id="UP001499851"/>
    </source>
</evidence>